<feature type="compositionally biased region" description="Basic and acidic residues" evidence="1">
    <location>
        <begin position="116"/>
        <end position="128"/>
    </location>
</feature>
<feature type="compositionally biased region" description="Acidic residues" evidence="1">
    <location>
        <begin position="167"/>
        <end position="179"/>
    </location>
</feature>
<name>A0A5N6N6N1_9ASTR</name>
<keyword evidence="3" id="KW-1185">Reference proteome</keyword>
<accession>A0A5N6N6N1</accession>
<dbReference type="PANTHER" id="PTHR35692:SF1">
    <property type="entry name" value="F26F24.11"/>
    <property type="match status" value="1"/>
</dbReference>
<evidence type="ECO:0000256" key="1">
    <source>
        <dbReference type="SAM" id="MobiDB-lite"/>
    </source>
</evidence>
<dbReference type="EMBL" id="SZYD01000013">
    <property type="protein sequence ID" value="KAD4384928.1"/>
    <property type="molecule type" value="Genomic_DNA"/>
</dbReference>
<protein>
    <submittedName>
        <fullName evidence="2">Uncharacterized protein</fullName>
    </submittedName>
</protein>
<dbReference type="AlphaFoldDB" id="A0A5N6N6N1"/>
<feature type="compositionally biased region" description="Polar residues" evidence="1">
    <location>
        <begin position="220"/>
        <end position="234"/>
    </location>
</feature>
<feature type="compositionally biased region" description="Low complexity" evidence="1">
    <location>
        <begin position="70"/>
        <end position="83"/>
    </location>
</feature>
<dbReference type="Proteomes" id="UP000326396">
    <property type="component" value="Linkage Group LG3"/>
</dbReference>
<feature type="region of interest" description="Disordered" evidence="1">
    <location>
        <begin position="58"/>
        <end position="271"/>
    </location>
</feature>
<sequence length="330" mass="36363">MADDFSFLTDSDDERAVEDVLSQAMDHSVLEQIAAINCSSFSTADNLPTDLENRFRKLKSLPTTTATTGSSSRFPTSKSKSFTNRSVDDPNSNNQHTASPKTVDVANKSSPSIGNPEDHSDGNRDQKKSTNSRPKPKSSTNIYEISTTKSLKSKSGSGSSESRSDSSSDDPEEQSDGSQDENKVTNSRSKVKHSSITNKACKTKSSKSKSGTRSPESRSDSWNMSSPESDSGSVTPARRGIGCLWCSPKKEKRKQGKENRLSSSSSWRNDDDVDFLKTFSKKEQKKIMKKVMKEEEKINREAEKIVKWAKQASARMIDVSGLDDELDSTR</sequence>
<evidence type="ECO:0000313" key="2">
    <source>
        <dbReference type="EMBL" id="KAD4384928.1"/>
    </source>
</evidence>
<dbReference type="OrthoDB" id="1936256at2759"/>
<organism evidence="2 3">
    <name type="scientific">Mikania micrantha</name>
    <name type="common">bitter vine</name>
    <dbReference type="NCBI Taxonomy" id="192012"/>
    <lineage>
        <taxon>Eukaryota</taxon>
        <taxon>Viridiplantae</taxon>
        <taxon>Streptophyta</taxon>
        <taxon>Embryophyta</taxon>
        <taxon>Tracheophyta</taxon>
        <taxon>Spermatophyta</taxon>
        <taxon>Magnoliopsida</taxon>
        <taxon>eudicotyledons</taxon>
        <taxon>Gunneridae</taxon>
        <taxon>Pentapetalae</taxon>
        <taxon>asterids</taxon>
        <taxon>campanulids</taxon>
        <taxon>Asterales</taxon>
        <taxon>Asteraceae</taxon>
        <taxon>Asteroideae</taxon>
        <taxon>Heliantheae alliance</taxon>
        <taxon>Eupatorieae</taxon>
        <taxon>Mikania</taxon>
    </lineage>
</organism>
<feature type="compositionally biased region" description="Polar residues" evidence="1">
    <location>
        <begin position="184"/>
        <end position="200"/>
    </location>
</feature>
<proteinExistence type="predicted"/>
<feature type="compositionally biased region" description="Low complexity" evidence="1">
    <location>
        <begin position="146"/>
        <end position="161"/>
    </location>
</feature>
<reference evidence="2 3" key="1">
    <citation type="submission" date="2019-05" db="EMBL/GenBank/DDBJ databases">
        <title>Mikania micrantha, genome provides insights into the molecular mechanism of rapid growth.</title>
        <authorList>
            <person name="Liu B."/>
        </authorList>
    </citation>
    <scope>NUCLEOTIDE SEQUENCE [LARGE SCALE GENOMIC DNA]</scope>
    <source>
        <strain evidence="2">NLD-2019</strain>
        <tissue evidence="2">Leaf</tissue>
    </source>
</reference>
<dbReference type="PANTHER" id="PTHR35692">
    <property type="entry name" value="F26F24.11"/>
    <property type="match status" value="1"/>
</dbReference>
<feature type="compositionally biased region" description="Polar residues" evidence="1">
    <location>
        <begin position="89"/>
        <end position="100"/>
    </location>
</feature>
<gene>
    <name evidence="2" type="ORF">E3N88_25096</name>
</gene>
<comment type="caution">
    <text evidence="2">The sequence shown here is derived from an EMBL/GenBank/DDBJ whole genome shotgun (WGS) entry which is preliminary data.</text>
</comment>
<evidence type="ECO:0000313" key="3">
    <source>
        <dbReference type="Proteomes" id="UP000326396"/>
    </source>
</evidence>
<feature type="compositionally biased region" description="Polar residues" evidence="1">
    <location>
        <begin position="129"/>
        <end position="145"/>
    </location>
</feature>